<evidence type="ECO:0000313" key="2">
    <source>
        <dbReference type="Proteomes" id="UP000242181"/>
    </source>
</evidence>
<protein>
    <submittedName>
        <fullName evidence="1">Uncharacterized protein</fullName>
    </submittedName>
</protein>
<dbReference type="RefSeq" id="WP_106452357.1">
    <property type="nucleotide sequence ID" value="NZ_PXYH01000003.1"/>
</dbReference>
<keyword evidence="2" id="KW-1185">Reference proteome</keyword>
<evidence type="ECO:0000313" key="1">
    <source>
        <dbReference type="EMBL" id="PSJ46995.1"/>
    </source>
</evidence>
<dbReference type="EMBL" id="PXYH01000003">
    <property type="protein sequence ID" value="PSJ46995.1"/>
    <property type="molecule type" value="Genomic_DNA"/>
</dbReference>
<dbReference type="OrthoDB" id="7865574at2"/>
<dbReference type="Proteomes" id="UP000242181">
    <property type="component" value="Unassembled WGS sequence"/>
</dbReference>
<organism evidence="1 2">
    <name type="scientific">Zobellella taiwanensis</name>
    <dbReference type="NCBI Taxonomy" id="347535"/>
    <lineage>
        <taxon>Bacteria</taxon>
        <taxon>Pseudomonadati</taxon>
        <taxon>Pseudomonadota</taxon>
        <taxon>Gammaproteobacteria</taxon>
        <taxon>Aeromonadales</taxon>
        <taxon>Aeromonadaceae</taxon>
        <taxon>Zobellella</taxon>
    </lineage>
</organism>
<dbReference type="AlphaFoldDB" id="A0A2P7R9W5"/>
<name>A0A2P7R9W5_9GAMM</name>
<reference evidence="1 2" key="1">
    <citation type="submission" date="2018-03" db="EMBL/GenBank/DDBJ databases">
        <title>The draft genome of Zobellella taiwanensis JCM 13381.</title>
        <authorList>
            <person name="Liu L."/>
            <person name="Li L."/>
            <person name="Wang T."/>
            <person name="Zhang X."/>
            <person name="Liang L."/>
        </authorList>
    </citation>
    <scope>NUCLEOTIDE SEQUENCE [LARGE SCALE GENOMIC DNA]</scope>
    <source>
        <strain evidence="1 2">JCM 13381</strain>
    </source>
</reference>
<proteinExistence type="predicted"/>
<accession>A0A2P7R9W5</accession>
<sequence length="107" mass="11412">MELKDFVKKSIKDIMDGVYEAQSEVNSGKVASRFPGGALGWYESGLSNRQLIDFEVSVNVVDKEGSEAKLNVVAAVVGGVVKGDSSSSSSHTAKLQFKVPVEFPESS</sequence>
<comment type="caution">
    <text evidence="1">The sequence shown here is derived from an EMBL/GenBank/DDBJ whole genome shotgun (WGS) entry which is preliminary data.</text>
</comment>
<gene>
    <name evidence="1" type="ORF">C7I36_03605</name>
</gene>